<keyword evidence="4" id="KW-1185">Reference proteome</keyword>
<feature type="compositionally biased region" description="Basic residues" evidence="1">
    <location>
        <begin position="436"/>
        <end position="447"/>
    </location>
</feature>
<protein>
    <submittedName>
        <fullName evidence="3">Uncharacterized protein</fullName>
    </submittedName>
</protein>
<feature type="transmembrane region" description="Helical" evidence="2">
    <location>
        <begin position="234"/>
        <end position="253"/>
    </location>
</feature>
<feature type="region of interest" description="Disordered" evidence="1">
    <location>
        <begin position="427"/>
        <end position="609"/>
    </location>
</feature>
<comment type="caution">
    <text evidence="3">The sequence shown here is derived from an EMBL/GenBank/DDBJ whole genome shotgun (WGS) entry which is preliminary data.</text>
</comment>
<keyword evidence="2" id="KW-0472">Membrane</keyword>
<feature type="compositionally biased region" description="Acidic residues" evidence="1">
    <location>
        <begin position="562"/>
        <end position="596"/>
    </location>
</feature>
<accession>A0ABR4N3M6</accession>
<dbReference type="Proteomes" id="UP001527925">
    <property type="component" value="Unassembled WGS sequence"/>
</dbReference>
<gene>
    <name evidence="3" type="ORF">HK105_206331</name>
</gene>
<feature type="transmembrane region" description="Helical" evidence="2">
    <location>
        <begin position="195"/>
        <end position="214"/>
    </location>
</feature>
<sequence>MPEVSRSTTLAKPGIPFTPANFQSPGWLYTVLMFVCFTVISAFSALFIIEAMQAIPGNRHFQACRGPPAARPGSVEYGTLINFYFGPWAHIIGQMFLFGALQSNAVQNIILAAQASDTLLISIFGKTCGLAISGDTKGWVCVTAVGSMPSPFGSTFMLFTLGLLASRAMRAFLIVLVLVIPLGLVNLDDNIGVQIGAFAISLLILLQWCTSAIANGLQSSRMPLLRPLGWSYGQVVGTVMLNLAITTIVPSWINMKRKDVNAQHVVWSSLSFTTIVLVAVGIFPALGFDIGASNNILPVISSNGMPLILSEITVYMFAYVMLIPSIPVNLLISKSNLFQNKVVPENVASALSFVVPWIVSIPLQTGNWMQPFQSWTSIIFVSTSNFIIPIIIFLRCHEFRRNYNRDRILTDKQRELLKSIHKESSTIQDYIDAPRRPKKSRRKRTLSKKPTTLNKDDKPDVAATQQPSEQTIAEVPAEAAAAATPQTSSATPSATLSVPRPASGSASPVSPRASALRIDDSRNASRNSTVRFDVAAPPRASTTSHVLAQEIRFGESATEHGAEDEESEEIEAADDEECAEGEEGEEGDDDDVEGDESGLPSYMLLDVPDPDQEYMEEVRRRQTANVARRTTTVSYLFGTLSRQSNTMSRIPDQDTSIDLVPVQSTPSRKQRFGDDAPLPPAPPVLSVTPPMSPAARTSSMPGYTPSPLGTSSPAAATDPSASLAPPGADQLGLRRHSTDHSSAASDLSGSQGSEDEDHEGAIGRSHSRGTRFNRRMTLPTNPQFKSPAFRSVPKWIPLRPIYVAWFVLAVTSLVTLANGIFNFIAPSSS</sequence>
<reference evidence="3 4" key="1">
    <citation type="submission" date="2023-09" db="EMBL/GenBank/DDBJ databases">
        <title>Pangenome analysis of Batrachochytrium dendrobatidis and related Chytrids.</title>
        <authorList>
            <person name="Yacoub M.N."/>
            <person name="Stajich J.E."/>
            <person name="James T.Y."/>
        </authorList>
    </citation>
    <scope>NUCLEOTIDE SEQUENCE [LARGE SCALE GENOMIC DNA]</scope>
    <source>
        <strain evidence="3 4">JEL0888</strain>
    </source>
</reference>
<feature type="transmembrane region" description="Helical" evidence="2">
    <location>
        <begin position="375"/>
        <end position="394"/>
    </location>
</feature>
<dbReference type="EMBL" id="JADGIZ020000037">
    <property type="protein sequence ID" value="KAL2914073.1"/>
    <property type="molecule type" value="Genomic_DNA"/>
</dbReference>
<keyword evidence="2" id="KW-0812">Transmembrane</keyword>
<dbReference type="PANTHER" id="PTHR16189">
    <property type="entry name" value="TRANSMEMBRANE PROTEIN 104-RELATED"/>
    <property type="match status" value="1"/>
</dbReference>
<feature type="transmembrane region" description="Helical" evidence="2">
    <location>
        <begin position="139"/>
        <end position="165"/>
    </location>
</feature>
<evidence type="ECO:0000313" key="3">
    <source>
        <dbReference type="EMBL" id="KAL2914073.1"/>
    </source>
</evidence>
<organism evidence="3 4">
    <name type="scientific">Polyrhizophydium stewartii</name>
    <dbReference type="NCBI Taxonomy" id="2732419"/>
    <lineage>
        <taxon>Eukaryota</taxon>
        <taxon>Fungi</taxon>
        <taxon>Fungi incertae sedis</taxon>
        <taxon>Chytridiomycota</taxon>
        <taxon>Chytridiomycota incertae sedis</taxon>
        <taxon>Chytridiomycetes</taxon>
        <taxon>Rhizophydiales</taxon>
        <taxon>Rhizophydiales incertae sedis</taxon>
        <taxon>Polyrhizophydium</taxon>
    </lineage>
</organism>
<dbReference type="PANTHER" id="PTHR16189:SF3">
    <property type="entry name" value="AMINO ACID TRANSPORTER TRANSMEMBRANE DOMAIN-CONTAINING PROTEIN"/>
    <property type="match status" value="1"/>
</dbReference>
<feature type="transmembrane region" description="Helical" evidence="2">
    <location>
        <begin position="307"/>
        <end position="331"/>
    </location>
</feature>
<feature type="region of interest" description="Disordered" evidence="1">
    <location>
        <begin position="664"/>
        <end position="783"/>
    </location>
</feature>
<evidence type="ECO:0000256" key="2">
    <source>
        <dbReference type="SAM" id="Phobius"/>
    </source>
</evidence>
<evidence type="ECO:0000313" key="4">
    <source>
        <dbReference type="Proteomes" id="UP001527925"/>
    </source>
</evidence>
<proteinExistence type="predicted"/>
<feature type="compositionally biased region" description="Polar residues" evidence="1">
    <location>
        <begin position="740"/>
        <end position="752"/>
    </location>
</feature>
<feature type="transmembrane region" description="Helical" evidence="2">
    <location>
        <begin position="343"/>
        <end position="363"/>
    </location>
</feature>
<feature type="transmembrane region" description="Helical" evidence="2">
    <location>
        <begin position="802"/>
        <end position="825"/>
    </location>
</feature>
<feature type="compositionally biased region" description="Low complexity" evidence="1">
    <location>
        <begin position="711"/>
        <end position="726"/>
    </location>
</feature>
<evidence type="ECO:0000256" key="1">
    <source>
        <dbReference type="SAM" id="MobiDB-lite"/>
    </source>
</evidence>
<keyword evidence="2" id="KW-1133">Transmembrane helix</keyword>
<feature type="transmembrane region" description="Helical" evidence="2">
    <location>
        <begin position="171"/>
        <end position="188"/>
    </location>
</feature>
<feature type="compositionally biased region" description="Basic residues" evidence="1">
    <location>
        <begin position="765"/>
        <end position="774"/>
    </location>
</feature>
<feature type="compositionally biased region" description="Low complexity" evidence="1">
    <location>
        <begin position="473"/>
        <end position="499"/>
    </location>
</feature>
<name>A0ABR4N3M6_9FUNG</name>
<feature type="transmembrane region" description="Helical" evidence="2">
    <location>
        <begin position="27"/>
        <end position="49"/>
    </location>
</feature>
<feature type="transmembrane region" description="Helical" evidence="2">
    <location>
        <begin position="265"/>
        <end position="287"/>
    </location>
</feature>